<organism evidence="1 2">
    <name type="scientific">Aspergillus homomorphus (strain CBS 101889)</name>
    <dbReference type="NCBI Taxonomy" id="1450537"/>
    <lineage>
        <taxon>Eukaryota</taxon>
        <taxon>Fungi</taxon>
        <taxon>Dikarya</taxon>
        <taxon>Ascomycota</taxon>
        <taxon>Pezizomycotina</taxon>
        <taxon>Eurotiomycetes</taxon>
        <taxon>Eurotiomycetidae</taxon>
        <taxon>Eurotiales</taxon>
        <taxon>Aspergillaceae</taxon>
        <taxon>Aspergillus</taxon>
        <taxon>Aspergillus subgen. Circumdati</taxon>
    </lineage>
</organism>
<evidence type="ECO:0000313" key="2">
    <source>
        <dbReference type="Proteomes" id="UP000248961"/>
    </source>
</evidence>
<sequence length="161" mass="17771">MTSRCGPEPHSAVGNVVLQSAADSPDIRSRVTYVLRSDDSMLEILDQQLEKEICDTIVAQAGGIFLLAALHLQNIRDQVSRAGICRCLNGLSSDLGSAYDKSFQVLSHQSQSRKRLALNALRWVACAYRPLTALGLRHALYCWREGVQQLGKTVVMSSERQ</sequence>
<protein>
    <submittedName>
        <fullName evidence="1">Uncharacterized protein</fullName>
    </submittedName>
</protein>
<dbReference type="PANTHER" id="PTHR10039">
    <property type="entry name" value="AMELOGENIN"/>
    <property type="match status" value="1"/>
</dbReference>
<reference evidence="1 2" key="1">
    <citation type="submission" date="2018-02" db="EMBL/GenBank/DDBJ databases">
        <title>The genomes of Aspergillus section Nigri reveals drivers in fungal speciation.</title>
        <authorList>
            <consortium name="DOE Joint Genome Institute"/>
            <person name="Vesth T.C."/>
            <person name="Nybo J."/>
            <person name="Theobald S."/>
            <person name="Brandl J."/>
            <person name="Frisvad J.C."/>
            <person name="Nielsen K.F."/>
            <person name="Lyhne E.K."/>
            <person name="Kogle M.E."/>
            <person name="Kuo A."/>
            <person name="Riley R."/>
            <person name="Clum A."/>
            <person name="Nolan M."/>
            <person name="Lipzen A."/>
            <person name="Salamov A."/>
            <person name="Henrissat B."/>
            <person name="Wiebenga A."/>
            <person name="De vries R.P."/>
            <person name="Grigoriev I.V."/>
            <person name="Mortensen U.H."/>
            <person name="Andersen M.R."/>
            <person name="Baker S.E."/>
        </authorList>
    </citation>
    <scope>NUCLEOTIDE SEQUENCE [LARGE SCALE GENOMIC DNA]</scope>
    <source>
        <strain evidence="1 2">CBS 101889</strain>
    </source>
</reference>
<dbReference type="RefSeq" id="XP_025547083.1">
    <property type="nucleotide sequence ID" value="XM_025690724.1"/>
</dbReference>
<gene>
    <name evidence="1" type="ORF">BO97DRAFT_230940</name>
</gene>
<dbReference type="VEuPathDB" id="FungiDB:BO97DRAFT_230940"/>
<name>A0A395HK87_ASPHC</name>
<dbReference type="AlphaFoldDB" id="A0A395HK87"/>
<dbReference type="GeneID" id="37195013"/>
<dbReference type="OrthoDB" id="195446at2759"/>
<dbReference type="PANTHER" id="PTHR10039:SF15">
    <property type="entry name" value="NACHT DOMAIN-CONTAINING PROTEIN"/>
    <property type="match status" value="1"/>
</dbReference>
<dbReference type="Proteomes" id="UP000248961">
    <property type="component" value="Unassembled WGS sequence"/>
</dbReference>
<dbReference type="STRING" id="1450537.A0A395HK87"/>
<keyword evidence="2" id="KW-1185">Reference proteome</keyword>
<evidence type="ECO:0000313" key="1">
    <source>
        <dbReference type="EMBL" id="RAL07929.1"/>
    </source>
</evidence>
<proteinExistence type="predicted"/>
<accession>A0A395HK87</accession>
<dbReference type="EMBL" id="KZ824322">
    <property type="protein sequence ID" value="RAL07929.1"/>
    <property type="molecule type" value="Genomic_DNA"/>
</dbReference>